<comment type="pathway">
    <text evidence="2 14">Cell wall biogenesis; peptidoglycan biosynthesis.</text>
</comment>
<comment type="similarity">
    <text evidence="14">Belongs to the MurCDEF family.</text>
</comment>
<evidence type="ECO:0000256" key="2">
    <source>
        <dbReference type="ARBA" id="ARBA00004752"/>
    </source>
</evidence>
<comment type="catalytic activity">
    <reaction evidence="13 14">
        <text>UDP-N-acetyl-alpha-D-muramate + L-alanine + ATP = UDP-N-acetyl-alpha-D-muramoyl-L-alanine + ADP + phosphate + H(+)</text>
        <dbReference type="Rhea" id="RHEA:23372"/>
        <dbReference type="ChEBI" id="CHEBI:15378"/>
        <dbReference type="ChEBI" id="CHEBI:30616"/>
        <dbReference type="ChEBI" id="CHEBI:43474"/>
        <dbReference type="ChEBI" id="CHEBI:57972"/>
        <dbReference type="ChEBI" id="CHEBI:70757"/>
        <dbReference type="ChEBI" id="CHEBI:83898"/>
        <dbReference type="ChEBI" id="CHEBI:456216"/>
        <dbReference type="EC" id="6.3.2.8"/>
    </reaction>
</comment>
<dbReference type="GO" id="GO:0005524">
    <property type="term" value="F:ATP binding"/>
    <property type="evidence" value="ECO:0007669"/>
    <property type="project" value="UniProtKB-UniRule"/>
</dbReference>
<dbReference type="UniPathway" id="UPA00219"/>
<gene>
    <name evidence="14" type="primary">murC</name>
    <name evidence="18" type="ORF">FB471_0686</name>
</gene>
<dbReference type="AlphaFoldDB" id="A0A542DD74"/>
<dbReference type="HAMAP" id="MF_00046">
    <property type="entry name" value="MurC"/>
    <property type="match status" value="1"/>
</dbReference>
<keyword evidence="6 14" id="KW-0132">Cell division</keyword>
<comment type="subcellular location">
    <subcellularLocation>
        <location evidence="1 14">Cytoplasm</location>
    </subcellularLocation>
</comment>
<feature type="domain" description="Mur ligase N-terminal catalytic" evidence="15">
    <location>
        <begin position="11"/>
        <end position="105"/>
    </location>
</feature>
<evidence type="ECO:0000313" key="18">
    <source>
        <dbReference type="EMBL" id="TQJ01024.1"/>
    </source>
</evidence>
<keyword evidence="11 14" id="KW-0131">Cell cycle</keyword>
<dbReference type="SUPFAM" id="SSF53623">
    <property type="entry name" value="MurD-like peptide ligases, catalytic domain"/>
    <property type="match status" value="1"/>
</dbReference>
<proteinExistence type="inferred from homology"/>
<evidence type="ECO:0000256" key="8">
    <source>
        <dbReference type="ARBA" id="ARBA00022840"/>
    </source>
</evidence>
<dbReference type="GO" id="GO:0071555">
    <property type="term" value="P:cell wall organization"/>
    <property type="evidence" value="ECO:0007669"/>
    <property type="project" value="UniProtKB-KW"/>
</dbReference>
<keyword evidence="10 14" id="KW-0573">Peptidoglycan synthesis</keyword>
<keyword evidence="5 14" id="KW-0436">Ligase</keyword>
<dbReference type="GO" id="GO:0005737">
    <property type="term" value="C:cytoplasm"/>
    <property type="evidence" value="ECO:0007669"/>
    <property type="project" value="UniProtKB-SubCell"/>
</dbReference>
<dbReference type="InterPro" id="IPR036565">
    <property type="entry name" value="Mur-like_cat_sf"/>
</dbReference>
<dbReference type="GO" id="GO:0009252">
    <property type="term" value="P:peptidoglycan biosynthetic process"/>
    <property type="evidence" value="ECO:0007669"/>
    <property type="project" value="UniProtKB-UniRule"/>
</dbReference>
<evidence type="ECO:0000259" key="17">
    <source>
        <dbReference type="Pfam" id="PF08245"/>
    </source>
</evidence>
<accession>A0A542DD74</accession>
<dbReference type="Gene3D" id="3.40.1190.10">
    <property type="entry name" value="Mur-like, catalytic domain"/>
    <property type="match status" value="1"/>
</dbReference>
<dbReference type="InterPro" id="IPR000713">
    <property type="entry name" value="Mur_ligase_N"/>
</dbReference>
<keyword evidence="12 14" id="KW-0961">Cell wall biogenesis/degradation</keyword>
<evidence type="ECO:0000256" key="7">
    <source>
        <dbReference type="ARBA" id="ARBA00022741"/>
    </source>
</evidence>
<evidence type="ECO:0000259" key="15">
    <source>
        <dbReference type="Pfam" id="PF01225"/>
    </source>
</evidence>
<keyword evidence="7 14" id="KW-0547">Nucleotide-binding</keyword>
<dbReference type="InterPro" id="IPR050061">
    <property type="entry name" value="MurCDEF_pg_biosynth"/>
</dbReference>
<dbReference type="RefSeq" id="WP_141995884.1">
    <property type="nucleotide sequence ID" value="NZ_VFML01000001.1"/>
</dbReference>
<evidence type="ECO:0000256" key="5">
    <source>
        <dbReference type="ARBA" id="ARBA00022598"/>
    </source>
</evidence>
<evidence type="ECO:0000256" key="3">
    <source>
        <dbReference type="ARBA" id="ARBA00012211"/>
    </source>
</evidence>
<evidence type="ECO:0000256" key="12">
    <source>
        <dbReference type="ARBA" id="ARBA00023316"/>
    </source>
</evidence>
<feature type="domain" description="Mur ligase C-terminal" evidence="16">
    <location>
        <begin position="316"/>
        <end position="445"/>
    </location>
</feature>
<dbReference type="Pfam" id="PF08245">
    <property type="entry name" value="Mur_ligase_M"/>
    <property type="match status" value="1"/>
</dbReference>
<evidence type="ECO:0000256" key="14">
    <source>
        <dbReference type="HAMAP-Rule" id="MF_00046"/>
    </source>
</evidence>
<evidence type="ECO:0000256" key="4">
    <source>
        <dbReference type="ARBA" id="ARBA00022490"/>
    </source>
</evidence>
<organism evidence="18 19">
    <name type="scientific">Amycolatopsis cihanbeyliensis</name>
    <dbReference type="NCBI Taxonomy" id="1128664"/>
    <lineage>
        <taxon>Bacteria</taxon>
        <taxon>Bacillati</taxon>
        <taxon>Actinomycetota</taxon>
        <taxon>Actinomycetes</taxon>
        <taxon>Pseudonocardiales</taxon>
        <taxon>Pseudonocardiaceae</taxon>
        <taxon>Amycolatopsis</taxon>
    </lineage>
</organism>
<evidence type="ECO:0000313" key="19">
    <source>
        <dbReference type="Proteomes" id="UP000320876"/>
    </source>
</evidence>
<dbReference type="SUPFAM" id="SSF51984">
    <property type="entry name" value="MurCD N-terminal domain"/>
    <property type="match status" value="1"/>
</dbReference>
<evidence type="ECO:0000256" key="1">
    <source>
        <dbReference type="ARBA" id="ARBA00004496"/>
    </source>
</evidence>
<dbReference type="Pfam" id="PF02875">
    <property type="entry name" value="Mur_ligase_C"/>
    <property type="match status" value="1"/>
</dbReference>
<dbReference type="InterPro" id="IPR013221">
    <property type="entry name" value="Mur_ligase_cen"/>
</dbReference>
<dbReference type="PANTHER" id="PTHR43445:SF3">
    <property type="entry name" value="UDP-N-ACETYLMURAMATE--L-ALANINE LIGASE"/>
    <property type="match status" value="1"/>
</dbReference>
<dbReference type="GO" id="GO:0051301">
    <property type="term" value="P:cell division"/>
    <property type="evidence" value="ECO:0007669"/>
    <property type="project" value="UniProtKB-KW"/>
</dbReference>
<name>A0A542DD74_AMYCI</name>
<dbReference type="Pfam" id="PF01225">
    <property type="entry name" value="Mur_ligase"/>
    <property type="match status" value="1"/>
</dbReference>
<sequence>MRNEPADLGCVHLIGCGGIGMAPLAEMLLRNGSQVTGSELRERSTAAKLRHLGARISTEHAESNVDTANTVVFSTAIPRDHVELAAARRRGLRVLHRSEALDAVTRDLTMIAVAGTHGKTTTTAMVAAILRNCDMDPSYYVGGEIPGMGCGAYGGGQHVVVEADESDRSFLNLTPGVGVVTNIDSDHLNTYGTMTDLAAAFREFCLRIEPSGFLVTNADDPRCRALAAAVRDTGTPVWTYGMAGDADLRVSDLSATTTGSHYIAHLDGTPLGTVDVPMPGEHLAANSAAALLIALRLGLPPGAAIDGLAGFPGVRRRFELKGDEGGVRVYDDYACHHTSMTASLRTMRSLAGDGRLLVVCQPVRAYRVREFGDDMARALGIADQAVVLEVYGPGETWDEPVGGAALTSAIPLPDGAKRFLGSVSDVPEEVVGRVRRGDVVVTLGSPEMSQVAEHIVDVLRHEAGSR</sequence>
<dbReference type="GO" id="GO:0008763">
    <property type="term" value="F:UDP-N-acetylmuramate-L-alanine ligase activity"/>
    <property type="evidence" value="ECO:0007669"/>
    <property type="project" value="UniProtKB-UniRule"/>
</dbReference>
<comment type="function">
    <text evidence="14">Cell wall formation.</text>
</comment>
<reference evidence="18 19" key="1">
    <citation type="submission" date="2019-06" db="EMBL/GenBank/DDBJ databases">
        <title>Sequencing the genomes of 1000 actinobacteria strains.</title>
        <authorList>
            <person name="Klenk H.-P."/>
        </authorList>
    </citation>
    <scope>NUCLEOTIDE SEQUENCE [LARGE SCALE GENOMIC DNA]</scope>
    <source>
        <strain evidence="18 19">DSM 45679</strain>
    </source>
</reference>
<keyword evidence="4 14" id="KW-0963">Cytoplasm</keyword>
<dbReference type="InterPro" id="IPR004101">
    <property type="entry name" value="Mur_ligase_C"/>
</dbReference>
<dbReference type="PANTHER" id="PTHR43445">
    <property type="entry name" value="UDP-N-ACETYLMURAMATE--L-ALANINE LIGASE-RELATED"/>
    <property type="match status" value="1"/>
</dbReference>
<dbReference type="EC" id="6.3.2.8" evidence="3 14"/>
<keyword evidence="8 14" id="KW-0067">ATP-binding</keyword>
<dbReference type="OrthoDB" id="9804126at2"/>
<evidence type="ECO:0000256" key="6">
    <source>
        <dbReference type="ARBA" id="ARBA00022618"/>
    </source>
</evidence>
<dbReference type="InterPro" id="IPR005758">
    <property type="entry name" value="UDP-N-AcMur_Ala_ligase_MurC"/>
</dbReference>
<evidence type="ECO:0000259" key="16">
    <source>
        <dbReference type="Pfam" id="PF02875"/>
    </source>
</evidence>
<dbReference type="Proteomes" id="UP000320876">
    <property type="component" value="Unassembled WGS sequence"/>
</dbReference>
<dbReference type="NCBIfam" id="TIGR01082">
    <property type="entry name" value="murC"/>
    <property type="match status" value="1"/>
</dbReference>
<keyword evidence="19" id="KW-1185">Reference proteome</keyword>
<feature type="domain" description="Mur ligase central" evidence="17">
    <location>
        <begin position="113"/>
        <end position="293"/>
    </location>
</feature>
<evidence type="ECO:0000256" key="11">
    <source>
        <dbReference type="ARBA" id="ARBA00023306"/>
    </source>
</evidence>
<evidence type="ECO:0000256" key="10">
    <source>
        <dbReference type="ARBA" id="ARBA00022984"/>
    </source>
</evidence>
<feature type="binding site" evidence="14">
    <location>
        <begin position="115"/>
        <end position="121"/>
    </location>
    <ligand>
        <name>ATP</name>
        <dbReference type="ChEBI" id="CHEBI:30616"/>
    </ligand>
</feature>
<evidence type="ECO:0000256" key="9">
    <source>
        <dbReference type="ARBA" id="ARBA00022960"/>
    </source>
</evidence>
<dbReference type="SUPFAM" id="SSF53244">
    <property type="entry name" value="MurD-like peptide ligases, peptide-binding domain"/>
    <property type="match status" value="1"/>
</dbReference>
<dbReference type="Gene3D" id="3.90.190.20">
    <property type="entry name" value="Mur ligase, C-terminal domain"/>
    <property type="match status" value="1"/>
</dbReference>
<evidence type="ECO:0000256" key="13">
    <source>
        <dbReference type="ARBA" id="ARBA00047833"/>
    </source>
</evidence>
<dbReference type="GO" id="GO:0008360">
    <property type="term" value="P:regulation of cell shape"/>
    <property type="evidence" value="ECO:0007669"/>
    <property type="project" value="UniProtKB-KW"/>
</dbReference>
<dbReference type="Gene3D" id="3.40.50.720">
    <property type="entry name" value="NAD(P)-binding Rossmann-like Domain"/>
    <property type="match status" value="1"/>
</dbReference>
<comment type="caution">
    <text evidence="18">The sequence shown here is derived from an EMBL/GenBank/DDBJ whole genome shotgun (WGS) entry which is preliminary data.</text>
</comment>
<protein>
    <recommendedName>
        <fullName evidence="3 14">UDP-N-acetylmuramate--L-alanine ligase</fullName>
        <ecNumber evidence="3 14">6.3.2.8</ecNumber>
    </recommendedName>
    <alternativeName>
        <fullName evidence="14">UDP-N-acetylmuramoyl-L-alanine synthetase</fullName>
    </alternativeName>
</protein>
<dbReference type="EMBL" id="VFML01000001">
    <property type="protein sequence ID" value="TQJ01024.1"/>
    <property type="molecule type" value="Genomic_DNA"/>
</dbReference>
<dbReference type="InterPro" id="IPR036615">
    <property type="entry name" value="Mur_ligase_C_dom_sf"/>
</dbReference>
<keyword evidence="9 14" id="KW-0133">Cell shape</keyword>